<dbReference type="Pfam" id="PF01083">
    <property type="entry name" value="Cutinase"/>
    <property type="match status" value="1"/>
</dbReference>
<evidence type="ECO:0000256" key="6">
    <source>
        <dbReference type="ARBA" id="ARBA00023157"/>
    </source>
</evidence>
<feature type="signal peptide" evidence="11">
    <location>
        <begin position="1"/>
        <end position="15"/>
    </location>
</feature>
<organism evidence="12 13">
    <name type="scientific">Penicillium patulum</name>
    <name type="common">Penicillium griseofulvum</name>
    <dbReference type="NCBI Taxonomy" id="5078"/>
    <lineage>
        <taxon>Eukaryota</taxon>
        <taxon>Fungi</taxon>
        <taxon>Dikarya</taxon>
        <taxon>Ascomycota</taxon>
        <taxon>Pezizomycotina</taxon>
        <taxon>Eurotiomycetes</taxon>
        <taxon>Eurotiomycetidae</taxon>
        <taxon>Eurotiales</taxon>
        <taxon>Aspergillaceae</taxon>
        <taxon>Penicillium</taxon>
    </lineage>
</organism>
<comment type="caution">
    <text evidence="12">The sequence shown here is derived from an EMBL/GenBank/DDBJ whole genome shotgun (WGS) entry which is preliminary data.</text>
</comment>
<keyword evidence="13" id="KW-1185">Reference proteome</keyword>
<dbReference type="InterPro" id="IPR000675">
    <property type="entry name" value="Cutinase/axe"/>
</dbReference>
<accession>A0A135LXQ5</accession>
<evidence type="ECO:0000313" key="12">
    <source>
        <dbReference type="EMBL" id="KXG53715.1"/>
    </source>
</evidence>
<gene>
    <name evidence="12" type="ORF">PGRI_007650</name>
</gene>
<protein>
    <recommendedName>
        <fullName evidence="2">cutinase</fullName>
        <ecNumber evidence="2">3.1.1.74</ecNumber>
    </recommendedName>
</protein>
<dbReference type="EC" id="3.1.1.74" evidence="2"/>
<evidence type="ECO:0000256" key="9">
    <source>
        <dbReference type="PIRSR" id="PIRSR611150-2"/>
    </source>
</evidence>
<proteinExistence type="inferred from homology"/>
<dbReference type="AlphaFoldDB" id="A0A135LXQ5"/>
<dbReference type="SUPFAM" id="SSF53474">
    <property type="entry name" value="alpha/beta-Hydrolases"/>
    <property type="match status" value="1"/>
</dbReference>
<dbReference type="InterPro" id="IPR011150">
    <property type="entry name" value="Cutinase_monf"/>
</dbReference>
<dbReference type="STRING" id="5078.A0A135LXQ5"/>
<dbReference type="PANTHER" id="PTHR48250:SF2">
    <property type="entry name" value="CUTINASE"/>
    <property type="match status" value="1"/>
</dbReference>
<evidence type="ECO:0000256" key="2">
    <source>
        <dbReference type="ARBA" id="ARBA00013095"/>
    </source>
</evidence>
<evidence type="ECO:0000256" key="7">
    <source>
        <dbReference type="ARBA" id="ARBA00034045"/>
    </source>
</evidence>
<keyword evidence="4 11" id="KW-0732">Signal</keyword>
<name>A0A135LXQ5_PENPA</name>
<dbReference type="OrthoDB" id="3225429at2759"/>
<feature type="compositionally biased region" description="Low complexity" evidence="10">
    <location>
        <begin position="50"/>
        <end position="64"/>
    </location>
</feature>
<feature type="disulfide bond" evidence="9">
    <location>
        <begin position="88"/>
        <end position="161"/>
    </location>
</feature>
<reference evidence="12 13" key="1">
    <citation type="journal article" date="2016" name="BMC Genomics">
        <title>Genome sequencing and secondary metabolism of the postharvest pathogen Penicillium griseofulvum.</title>
        <authorList>
            <person name="Banani H."/>
            <person name="Marcet-Houben M."/>
            <person name="Ballester A.R."/>
            <person name="Abbruscato P."/>
            <person name="Gonzalez-Candelas L."/>
            <person name="Gabaldon T."/>
            <person name="Spadaro D."/>
        </authorList>
    </citation>
    <scope>NUCLEOTIDE SEQUENCE [LARGE SCALE GENOMIC DNA]</scope>
    <source>
        <strain evidence="12 13">PG3</strain>
    </source>
</reference>
<dbReference type="SMART" id="SM01110">
    <property type="entry name" value="Cutinase"/>
    <property type="match status" value="1"/>
</dbReference>
<evidence type="ECO:0000256" key="11">
    <source>
        <dbReference type="SAM" id="SignalP"/>
    </source>
</evidence>
<evidence type="ECO:0000256" key="1">
    <source>
        <dbReference type="ARBA" id="ARBA00007534"/>
    </source>
</evidence>
<feature type="disulfide bond" evidence="9">
    <location>
        <begin position="217"/>
        <end position="224"/>
    </location>
</feature>
<dbReference type="InterPro" id="IPR029058">
    <property type="entry name" value="AB_hydrolase_fold"/>
</dbReference>
<dbReference type="GO" id="GO:0050525">
    <property type="term" value="F:cutinase activity"/>
    <property type="evidence" value="ECO:0007669"/>
    <property type="project" value="UniProtKB-EC"/>
</dbReference>
<comment type="similarity">
    <text evidence="1">Belongs to the cutinase family.</text>
</comment>
<comment type="catalytic activity">
    <reaction evidence="7">
        <text>cutin + H2O = cutin monomers.</text>
        <dbReference type="EC" id="3.1.1.74"/>
    </reaction>
</comment>
<dbReference type="RefSeq" id="XP_040652250.1">
    <property type="nucleotide sequence ID" value="XM_040788478.1"/>
</dbReference>
<evidence type="ECO:0000256" key="3">
    <source>
        <dbReference type="ARBA" id="ARBA00022487"/>
    </source>
</evidence>
<dbReference type="EMBL" id="LHQR01000014">
    <property type="protein sequence ID" value="KXG53715.1"/>
    <property type="molecule type" value="Genomic_DNA"/>
</dbReference>
<evidence type="ECO:0000256" key="8">
    <source>
        <dbReference type="PIRSR" id="PIRSR611150-1"/>
    </source>
</evidence>
<feature type="chain" id="PRO_5013198499" description="cutinase" evidence="11">
    <location>
        <begin position="16"/>
        <end position="252"/>
    </location>
</feature>
<evidence type="ECO:0000256" key="4">
    <source>
        <dbReference type="ARBA" id="ARBA00022729"/>
    </source>
</evidence>
<evidence type="ECO:0000313" key="13">
    <source>
        <dbReference type="Proteomes" id="UP000070168"/>
    </source>
</evidence>
<dbReference type="GeneID" id="63703778"/>
<dbReference type="Gene3D" id="3.40.50.1820">
    <property type="entry name" value="alpha/beta hydrolase"/>
    <property type="match status" value="1"/>
</dbReference>
<evidence type="ECO:0000256" key="10">
    <source>
        <dbReference type="SAM" id="MobiDB-lite"/>
    </source>
</evidence>
<sequence length="252" mass="24943">MKSTLILALATLAIAAPTGTVENRDLPGFDGSGSGIEDAWKALIPGLSGSDSADSSSPTDTPSANAIGIPGLAAGGSTENGVVQNAGCKEFTYIFARGTTEPGNMGVVIGPPLATKLRSLTGDKVTVQGVTYPASVGGNAQMGGSGGPEMAQLVGQALKQCPETKILLGGYSQGAMAVHNAAGRLAAGQIAGAVLFGDPLKAQPVGKVPADKVKGFCATGDPVCLNGGNFMAHLSYGKDADAAAQFLLQAAA</sequence>
<keyword evidence="3" id="KW-0719">Serine esterase</keyword>
<keyword evidence="6 9" id="KW-1015">Disulfide bond</keyword>
<feature type="active site" description="Nucleophile" evidence="8">
    <location>
        <position position="172"/>
    </location>
</feature>
<dbReference type="PANTHER" id="PTHR48250">
    <property type="entry name" value="CUTINASE 2-RELATED"/>
    <property type="match status" value="1"/>
</dbReference>
<feature type="active site" description="Proton donor/acceptor" evidence="8">
    <location>
        <position position="233"/>
    </location>
</feature>
<dbReference type="GO" id="GO:0072330">
    <property type="term" value="P:monocarboxylic acid biosynthetic process"/>
    <property type="evidence" value="ECO:0007669"/>
    <property type="project" value="UniProtKB-ARBA"/>
</dbReference>
<dbReference type="GO" id="GO:0005576">
    <property type="term" value="C:extracellular region"/>
    <property type="evidence" value="ECO:0007669"/>
    <property type="project" value="InterPro"/>
</dbReference>
<dbReference type="OMA" id="FNTMAHI"/>
<evidence type="ECO:0000256" key="5">
    <source>
        <dbReference type="ARBA" id="ARBA00022801"/>
    </source>
</evidence>
<dbReference type="GO" id="GO:0017000">
    <property type="term" value="P:antibiotic biosynthetic process"/>
    <property type="evidence" value="ECO:0007669"/>
    <property type="project" value="UniProtKB-ARBA"/>
</dbReference>
<keyword evidence="5" id="KW-0378">Hydrolase</keyword>
<dbReference type="GO" id="GO:0016052">
    <property type="term" value="P:carbohydrate catabolic process"/>
    <property type="evidence" value="ECO:0007669"/>
    <property type="project" value="TreeGrafter"/>
</dbReference>
<dbReference type="Proteomes" id="UP000070168">
    <property type="component" value="Unassembled WGS sequence"/>
</dbReference>
<feature type="region of interest" description="Disordered" evidence="10">
    <location>
        <begin position="47"/>
        <end position="70"/>
    </location>
</feature>
<feature type="active site" evidence="8">
    <location>
        <position position="221"/>
    </location>
</feature>